<evidence type="ECO:0000313" key="1">
    <source>
        <dbReference type="EMBL" id="KTD26923.1"/>
    </source>
</evidence>
<dbReference type="EMBL" id="LNYH01000052">
    <property type="protein sequence ID" value="KTD26923.1"/>
    <property type="molecule type" value="Genomic_DNA"/>
</dbReference>
<proteinExistence type="predicted"/>
<gene>
    <name evidence="1" type="ORF">Lisr_1134</name>
</gene>
<comment type="caution">
    <text evidence="1">The sequence shown here is derived from an EMBL/GenBank/DDBJ whole genome shotgun (WGS) entry which is preliminary data.</text>
</comment>
<sequence>MSINQKILIQELQEKLKDRKISQPLLTENEQNQMVDYLSQVKKTFNLPSVLSFFGNEDEGAQHGRLFFHDSEIDLSRELTEQFGSNDFLLANIKEKIREIPEEYSMENYAFIWNEILLPYLKELEQNRRWQNFWQEEAVTLNVDEVRIAKKRVVSALTFKLFSELVRQSPEVWDYSARTTFVELANCINFKDTQVKMRSRLCAEVLSYVQRVEDKKNSSQLNHKSLLKKITKDPRSSALTEEEIYLVIIEGVAKACQNNSRHFKLLIKSIENTQKKFPTENFKEDIKAILRQLPFNEIPGKYKEKLKEFYENQEEKEVSLSTLPQLSSVHSTFYYSNKKRELSEKNFEDVTFMPSS</sequence>
<protein>
    <submittedName>
        <fullName evidence="1">Uncharacterized protein</fullName>
    </submittedName>
</protein>
<name>A0A0W0W3F7_9GAMM</name>
<organism evidence="1 2">
    <name type="scientific">Legionella israelensis</name>
    <dbReference type="NCBI Taxonomy" id="454"/>
    <lineage>
        <taxon>Bacteria</taxon>
        <taxon>Pseudomonadati</taxon>
        <taxon>Pseudomonadota</taxon>
        <taxon>Gammaproteobacteria</taxon>
        <taxon>Legionellales</taxon>
        <taxon>Legionellaceae</taxon>
        <taxon>Legionella</taxon>
    </lineage>
</organism>
<evidence type="ECO:0000313" key="2">
    <source>
        <dbReference type="Proteomes" id="UP000054761"/>
    </source>
</evidence>
<keyword evidence="2" id="KW-1185">Reference proteome</keyword>
<accession>A0A0W0W3F7</accession>
<dbReference type="RefSeq" id="WP_058501488.1">
    <property type="nucleotide sequence ID" value="NZ_CAAAJA010000001.1"/>
</dbReference>
<dbReference type="AlphaFoldDB" id="A0A0W0W3F7"/>
<reference evidence="1 2" key="1">
    <citation type="submission" date="2015-11" db="EMBL/GenBank/DDBJ databases">
        <title>Genomic analysis of 38 Legionella species identifies large and diverse effector repertoires.</title>
        <authorList>
            <person name="Burstein D."/>
            <person name="Amaro F."/>
            <person name="Zusman T."/>
            <person name="Lifshitz Z."/>
            <person name="Cohen O."/>
            <person name="Gilbert J.A."/>
            <person name="Pupko T."/>
            <person name="Shuman H.A."/>
            <person name="Segal G."/>
        </authorList>
    </citation>
    <scope>NUCLEOTIDE SEQUENCE [LARGE SCALE GENOMIC DNA]</scope>
    <source>
        <strain evidence="1 2">Bercovier 4</strain>
    </source>
</reference>
<dbReference type="Proteomes" id="UP000054761">
    <property type="component" value="Unassembled WGS sequence"/>
</dbReference>
<dbReference type="PATRIC" id="fig|454.4.peg.1220"/>